<gene>
    <name evidence="6" type="ORF">LCGC14_0052610</name>
</gene>
<dbReference type="FunFam" id="3.30.420.100:FF:000001">
    <property type="entry name" value="50S ribosomal protein L18"/>
    <property type="match status" value="1"/>
</dbReference>
<comment type="similarity">
    <text evidence="1">Belongs to the universal ribosomal protein uL18 family.</text>
</comment>
<dbReference type="GO" id="GO:0022625">
    <property type="term" value="C:cytosolic large ribosomal subunit"/>
    <property type="evidence" value="ECO:0007669"/>
    <property type="project" value="TreeGrafter"/>
</dbReference>
<evidence type="ECO:0000256" key="2">
    <source>
        <dbReference type="ARBA" id="ARBA00022730"/>
    </source>
</evidence>
<proteinExistence type="inferred from homology"/>
<evidence type="ECO:0008006" key="7">
    <source>
        <dbReference type="Google" id="ProtNLM"/>
    </source>
</evidence>
<keyword evidence="3" id="KW-0694">RNA-binding</keyword>
<accession>A0A0F9YT26</accession>
<dbReference type="PANTHER" id="PTHR12899">
    <property type="entry name" value="39S RIBOSOMAL PROTEIN L18, MITOCHONDRIAL"/>
    <property type="match status" value="1"/>
</dbReference>
<dbReference type="PANTHER" id="PTHR12899:SF3">
    <property type="entry name" value="LARGE RIBOSOMAL SUBUNIT PROTEIN UL18M"/>
    <property type="match status" value="1"/>
</dbReference>
<protein>
    <recommendedName>
        <fullName evidence="7">50S ribosomal protein L18</fullName>
    </recommendedName>
</protein>
<evidence type="ECO:0000313" key="6">
    <source>
        <dbReference type="EMBL" id="KKO07919.1"/>
    </source>
</evidence>
<dbReference type="CDD" id="cd00432">
    <property type="entry name" value="Ribosomal_L18_L5e"/>
    <property type="match status" value="1"/>
</dbReference>
<dbReference type="GO" id="GO:0003735">
    <property type="term" value="F:structural constituent of ribosome"/>
    <property type="evidence" value="ECO:0007669"/>
    <property type="project" value="InterPro"/>
</dbReference>
<dbReference type="HAMAP" id="MF_01337_B">
    <property type="entry name" value="Ribosomal_uL18_B"/>
    <property type="match status" value="1"/>
</dbReference>
<dbReference type="AlphaFoldDB" id="A0A0F9YT26"/>
<dbReference type="InterPro" id="IPR005484">
    <property type="entry name" value="Ribosomal_uL18_bac/plant/anim"/>
</dbReference>
<sequence length="118" mass="12757">MGLSKTQRKLRIRRRIRKVSSGTAAKPRLSVFRSNSEIYAQVIDDVKGVTLVSASSRDKDIAKAKGNKTEIAALVGKTIAEKSVKAGLDKVAFDRGGNLYHGRVKSLADGAREAGLKF</sequence>
<organism evidence="6">
    <name type="scientific">marine sediment metagenome</name>
    <dbReference type="NCBI Taxonomy" id="412755"/>
    <lineage>
        <taxon>unclassified sequences</taxon>
        <taxon>metagenomes</taxon>
        <taxon>ecological metagenomes</taxon>
    </lineage>
</organism>
<reference evidence="6" key="1">
    <citation type="journal article" date="2015" name="Nature">
        <title>Complex archaea that bridge the gap between prokaryotes and eukaryotes.</title>
        <authorList>
            <person name="Spang A."/>
            <person name="Saw J.H."/>
            <person name="Jorgensen S.L."/>
            <person name="Zaremba-Niedzwiedzka K."/>
            <person name="Martijn J."/>
            <person name="Lind A.E."/>
            <person name="van Eijk R."/>
            <person name="Schleper C."/>
            <person name="Guy L."/>
            <person name="Ettema T.J."/>
        </authorList>
    </citation>
    <scope>NUCLEOTIDE SEQUENCE</scope>
</reference>
<dbReference type="EMBL" id="LAZR01000011">
    <property type="protein sequence ID" value="KKO07919.1"/>
    <property type="molecule type" value="Genomic_DNA"/>
</dbReference>
<evidence type="ECO:0000256" key="4">
    <source>
        <dbReference type="ARBA" id="ARBA00022980"/>
    </source>
</evidence>
<evidence type="ECO:0000256" key="5">
    <source>
        <dbReference type="ARBA" id="ARBA00023274"/>
    </source>
</evidence>
<dbReference type="InterPro" id="IPR057268">
    <property type="entry name" value="Ribosomal_L18"/>
</dbReference>
<evidence type="ECO:0000256" key="1">
    <source>
        <dbReference type="ARBA" id="ARBA00007116"/>
    </source>
</evidence>
<dbReference type="Pfam" id="PF00861">
    <property type="entry name" value="Ribosomal_L18p"/>
    <property type="match status" value="1"/>
</dbReference>
<evidence type="ECO:0000256" key="3">
    <source>
        <dbReference type="ARBA" id="ARBA00022884"/>
    </source>
</evidence>
<dbReference type="NCBIfam" id="TIGR00060">
    <property type="entry name" value="L18_bact"/>
    <property type="match status" value="1"/>
</dbReference>
<dbReference type="InterPro" id="IPR004389">
    <property type="entry name" value="Ribosomal_uL18_bac-type"/>
</dbReference>
<name>A0A0F9YT26_9ZZZZ</name>
<keyword evidence="5" id="KW-0687">Ribonucleoprotein</keyword>
<keyword evidence="2" id="KW-0699">rRNA-binding</keyword>
<dbReference type="GO" id="GO:0008097">
    <property type="term" value="F:5S rRNA binding"/>
    <property type="evidence" value="ECO:0007669"/>
    <property type="project" value="TreeGrafter"/>
</dbReference>
<keyword evidence="4" id="KW-0689">Ribosomal protein</keyword>
<dbReference type="Gene3D" id="3.30.420.100">
    <property type="match status" value="1"/>
</dbReference>
<comment type="caution">
    <text evidence="6">The sequence shown here is derived from an EMBL/GenBank/DDBJ whole genome shotgun (WGS) entry which is preliminary data.</text>
</comment>
<dbReference type="SUPFAM" id="SSF53137">
    <property type="entry name" value="Translational machinery components"/>
    <property type="match status" value="1"/>
</dbReference>
<dbReference type="GO" id="GO:0006412">
    <property type="term" value="P:translation"/>
    <property type="evidence" value="ECO:0007669"/>
    <property type="project" value="InterPro"/>
</dbReference>